<dbReference type="PANTHER" id="PTHR40980">
    <property type="entry name" value="PLUG DOMAIN-CONTAINING PROTEIN"/>
    <property type="match status" value="1"/>
</dbReference>
<organism evidence="11 12">
    <name type="scientific">Massilia rubra</name>
    <dbReference type="NCBI Taxonomy" id="2607910"/>
    <lineage>
        <taxon>Bacteria</taxon>
        <taxon>Pseudomonadati</taxon>
        <taxon>Pseudomonadota</taxon>
        <taxon>Betaproteobacteria</taxon>
        <taxon>Burkholderiales</taxon>
        <taxon>Oxalobacteraceae</taxon>
        <taxon>Telluria group</taxon>
        <taxon>Massilia</taxon>
    </lineage>
</organism>
<dbReference type="Gene3D" id="2.170.130.10">
    <property type="entry name" value="TonB-dependent receptor, plug domain"/>
    <property type="match status" value="1"/>
</dbReference>
<feature type="domain" description="TonB-dependent receptor plug" evidence="10">
    <location>
        <begin position="66"/>
        <end position="171"/>
    </location>
</feature>
<dbReference type="InterPro" id="IPR012910">
    <property type="entry name" value="Plug_dom"/>
</dbReference>
<dbReference type="InterPro" id="IPR010917">
    <property type="entry name" value="TonB_rcpt_CS"/>
</dbReference>
<evidence type="ECO:0000256" key="8">
    <source>
        <dbReference type="SAM" id="SignalP"/>
    </source>
</evidence>
<feature type="chain" id="PRO_5045932004" evidence="8">
    <location>
        <begin position="29"/>
        <end position="922"/>
    </location>
</feature>
<keyword evidence="4 7" id="KW-0798">TonB box</keyword>
<keyword evidence="12" id="KW-1185">Reference proteome</keyword>
<feature type="domain" description="TonB-dependent receptor-like beta-barrel" evidence="9">
    <location>
        <begin position="422"/>
        <end position="888"/>
    </location>
</feature>
<proteinExistence type="inferred from homology"/>
<evidence type="ECO:0000256" key="1">
    <source>
        <dbReference type="ARBA" id="ARBA00004442"/>
    </source>
</evidence>
<accession>A0ABX0LJS5</accession>
<dbReference type="InterPro" id="IPR010104">
    <property type="entry name" value="TonB_rcpt_bac"/>
</dbReference>
<dbReference type="Pfam" id="PF07715">
    <property type="entry name" value="Plug"/>
    <property type="match status" value="1"/>
</dbReference>
<evidence type="ECO:0000256" key="5">
    <source>
        <dbReference type="ARBA" id="ARBA00023136"/>
    </source>
</evidence>
<dbReference type="Gene3D" id="2.40.170.20">
    <property type="entry name" value="TonB-dependent receptor, beta-barrel domain"/>
    <property type="match status" value="1"/>
</dbReference>
<sequence>MIIRNGSRFSRTLMVVAIELALYGSASAQEAPPPVAAPAADPGVPAAATVTVSGTRASLAKSRERKRDAAIVMDTITAEDLGRFPDDNVADSLSHISGITVSRTHGGEGQYVNVRGLGPAYSIVTLNNRTLATDGDGREFAFDVLPSETISGADVMKSADATQIEGSIGGAINLRSARPLDTPGFRSNWRVESDYNDLSRKHGGKISGVVKNTYDDNRIGVQLGLVLGKSKTRSDTLNEFAYTTLHGSLDKDGNQVDSPDGRDLLAPCCFSVGTLDQEKKRGALSGAIEWKPNKDIRMAVDVLATRLDAPSTGYNQSYFVDHAQGRYSDVVIKDNLVTGMTVRHLTPEIINRTDNRVVNSGQIGWNGEWKVGEALKLTGDVYRSTARRDSGGKNSWAVAGIPGDHTGYYSIKDGLPDMRVTLADGRDLAAAAPTLGDKDYALHWAQLDGTNIKDTVDGAALAGKLQLDKGFLNSLRFGASTTRRAKTRSTFDNLDYACQYCNYQHTFASLGANVIGSVTPRDFMRHGGGSFPGALGTFDLPAYFNAMKALDGKEIIDALGQPTGTFYNAALMTPAFNPTSSYDVTEKTLASYVSAELAGDDLFGSVGLRWVRTNTTSESAVRRVLTITDLTPNDPTSSPTIGYSLPTQEIVDGKYSKLLPSLNLGYWAQKNLLARFALARTMARPSLDQLAPLTTDGSVNRIWEISVQGDAHLKPVEARQGDLSLEWYYNPKSMLTGALYWKNIKNFVTYARDENVDIGVPGQLYTVIHPINGDGAKVRGLELGVQHLFSNGFGVNYKYSYTRTKSQVGGVEVGPLEGVARTSSAAALLYEDDKINAQIALDYTGRTVEVRESYGGMAKIADPITWISASLSYSINKSVNVFIEGKNLGDAVYKANLNRRGDALAGFETWGRTVTIGATAKF</sequence>
<evidence type="ECO:0000259" key="9">
    <source>
        <dbReference type="Pfam" id="PF00593"/>
    </source>
</evidence>
<comment type="caution">
    <text evidence="11">The sequence shown here is derived from an EMBL/GenBank/DDBJ whole genome shotgun (WGS) entry which is preliminary data.</text>
</comment>
<evidence type="ECO:0000313" key="12">
    <source>
        <dbReference type="Proteomes" id="UP000785613"/>
    </source>
</evidence>
<comment type="similarity">
    <text evidence="2 7">Belongs to the TonB-dependent receptor family.</text>
</comment>
<evidence type="ECO:0000256" key="7">
    <source>
        <dbReference type="RuleBase" id="RU003357"/>
    </source>
</evidence>
<dbReference type="PROSITE" id="PS01156">
    <property type="entry name" value="TONB_DEPENDENT_REC_2"/>
    <property type="match status" value="1"/>
</dbReference>
<comment type="subcellular location">
    <subcellularLocation>
        <location evidence="1 7">Cell outer membrane</location>
    </subcellularLocation>
</comment>
<dbReference type="InterPro" id="IPR036942">
    <property type="entry name" value="Beta-barrel_TonB_sf"/>
</dbReference>
<evidence type="ECO:0000313" key="11">
    <source>
        <dbReference type="EMBL" id="NHZ32928.1"/>
    </source>
</evidence>
<evidence type="ECO:0000256" key="4">
    <source>
        <dbReference type="ARBA" id="ARBA00023077"/>
    </source>
</evidence>
<dbReference type="InterPro" id="IPR000531">
    <property type="entry name" value="Beta-barrel_TonB"/>
</dbReference>
<evidence type="ECO:0000256" key="6">
    <source>
        <dbReference type="ARBA" id="ARBA00023237"/>
    </source>
</evidence>
<protein>
    <submittedName>
        <fullName evidence="11">TonB-dependent receptor</fullName>
    </submittedName>
</protein>
<gene>
    <name evidence="11" type="ORF">F0185_04905</name>
</gene>
<dbReference type="InterPro" id="IPR037066">
    <property type="entry name" value="Plug_dom_sf"/>
</dbReference>
<keyword evidence="11" id="KW-0675">Receptor</keyword>
<keyword evidence="6" id="KW-0998">Cell outer membrane</keyword>
<dbReference type="EMBL" id="VUYU01000002">
    <property type="protein sequence ID" value="NHZ32928.1"/>
    <property type="molecule type" value="Genomic_DNA"/>
</dbReference>
<reference evidence="11 12" key="1">
    <citation type="submission" date="2019-09" db="EMBL/GenBank/DDBJ databases">
        <title>Taxonomy of Antarctic Massilia spp.: description of Massilia rubra sp. nov., Massilia aquatica sp. nov., Massilia mucilaginosa sp. nov., Massilia frigida sp. nov. isolated from streams, lakes and regoliths.</title>
        <authorList>
            <person name="Holochova P."/>
            <person name="Sedlacek I."/>
            <person name="Kralova S."/>
            <person name="Maslanova I."/>
            <person name="Busse H.-J."/>
            <person name="Stankova E."/>
            <person name="Vrbovska V."/>
            <person name="Kovarovic V."/>
            <person name="Bartak M."/>
            <person name="Svec P."/>
            <person name="Pantucek R."/>
        </authorList>
    </citation>
    <scope>NUCLEOTIDE SEQUENCE [LARGE SCALE GENOMIC DNA]</scope>
    <source>
        <strain evidence="11 12">CCM 8692</strain>
    </source>
</reference>
<dbReference type="Proteomes" id="UP000785613">
    <property type="component" value="Unassembled WGS sequence"/>
</dbReference>
<evidence type="ECO:0000256" key="3">
    <source>
        <dbReference type="ARBA" id="ARBA00022729"/>
    </source>
</evidence>
<keyword evidence="5 7" id="KW-0472">Membrane</keyword>
<dbReference type="NCBIfam" id="TIGR01782">
    <property type="entry name" value="TonB-Xanth-Caul"/>
    <property type="match status" value="1"/>
</dbReference>
<name>A0ABX0LJS5_9BURK</name>
<dbReference type="SUPFAM" id="SSF56935">
    <property type="entry name" value="Porins"/>
    <property type="match status" value="1"/>
</dbReference>
<dbReference type="PANTHER" id="PTHR40980:SF3">
    <property type="entry name" value="TONB-DEPENDENT RECEPTOR-LIKE BETA-BARREL DOMAIN-CONTAINING PROTEIN"/>
    <property type="match status" value="1"/>
</dbReference>
<evidence type="ECO:0000259" key="10">
    <source>
        <dbReference type="Pfam" id="PF07715"/>
    </source>
</evidence>
<feature type="signal peptide" evidence="8">
    <location>
        <begin position="1"/>
        <end position="28"/>
    </location>
</feature>
<dbReference type="Pfam" id="PF00593">
    <property type="entry name" value="TonB_dep_Rec_b-barrel"/>
    <property type="match status" value="1"/>
</dbReference>
<evidence type="ECO:0000256" key="2">
    <source>
        <dbReference type="ARBA" id="ARBA00009810"/>
    </source>
</evidence>
<keyword evidence="3 8" id="KW-0732">Signal</keyword>